<evidence type="ECO:0000313" key="2">
    <source>
        <dbReference type="Proteomes" id="UP001153269"/>
    </source>
</evidence>
<dbReference type="AlphaFoldDB" id="A0A9N7VKV5"/>
<proteinExistence type="predicted"/>
<keyword evidence="2" id="KW-1185">Reference proteome</keyword>
<gene>
    <name evidence="1" type="ORF">PLEPLA_LOCUS37895</name>
</gene>
<name>A0A9N7VKV5_PLEPL</name>
<evidence type="ECO:0000313" key="1">
    <source>
        <dbReference type="EMBL" id="CAB1450206.1"/>
    </source>
</evidence>
<organism evidence="1 2">
    <name type="scientific">Pleuronectes platessa</name>
    <name type="common">European plaice</name>
    <dbReference type="NCBI Taxonomy" id="8262"/>
    <lineage>
        <taxon>Eukaryota</taxon>
        <taxon>Metazoa</taxon>
        <taxon>Chordata</taxon>
        <taxon>Craniata</taxon>
        <taxon>Vertebrata</taxon>
        <taxon>Euteleostomi</taxon>
        <taxon>Actinopterygii</taxon>
        <taxon>Neopterygii</taxon>
        <taxon>Teleostei</taxon>
        <taxon>Neoteleostei</taxon>
        <taxon>Acanthomorphata</taxon>
        <taxon>Carangaria</taxon>
        <taxon>Pleuronectiformes</taxon>
        <taxon>Pleuronectoidei</taxon>
        <taxon>Pleuronectidae</taxon>
        <taxon>Pleuronectes</taxon>
    </lineage>
</organism>
<accession>A0A9N7VKV5</accession>
<reference evidence="1" key="1">
    <citation type="submission" date="2020-03" db="EMBL/GenBank/DDBJ databases">
        <authorList>
            <person name="Weist P."/>
        </authorList>
    </citation>
    <scope>NUCLEOTIDE SEQUENCE</scope>
</reference>
<sequence>MFPAGNYANATAENLFFCLRAEGGSSWSRGRCLSVGPPSPLSPGPRCVSGPPGSGFSLTAAVDHRKITVFLFSVHLETNTFKNYVLDLSHCRAAITKRHADLCSPLALRQLHRQWQPLFHWACSPSRPLPSTTGIFVETYPDIRRPLLVFDCVEFLIFI</sequence>
<comment type="caution">
    <text evidence="1">The sequence shown here is derived from an EMBL/GenBank/DDBJ whole genome shotgun (WGS) entry which is preliminary data.</text>
</comment>
<dbReference type="EMBL" id="CADEAL010004045">
    <property type="protein sequence ID" value="CAB1450206.1"/>
    <property type="molecule type" value="Genomic_DNA"/>
</dbReference>
<dbReference type="Proteomes" id="UP001153269">
    <property type="component" value="Unassembled WGS sequence"/>
</dbReference>
<protein>
    <submittedName>
        <fullName evidence="1">Uncharacterized protein</fullName>
    </submittedName>
</protein>